<reference evidence="1 2" key="2">
    <citation type="journal article" date="2009" name="PLoS ONE">
        <title>An integrated genetic and cytogenetic map of the cucumber genome.</title>
        <authorList>
            <person name="Ren Y."/>
            <person name="Zhang Z."/>
            <person name="Liu J."/>
            <person name="Staub J.E."/>
            <person name="Han Y."/>
            <person name="Cheng Z."/>
            <person name="Li X."/>
            <person name="Lu J."/>
            <person name="Miao H."/>
            <person name="Kang H."/>
            <person name="Xie B."/>
            <person name="Gu X."/>
            <person name="Wang X."/>
            <person name="Du Y."/>
            <person name="Jin W."/>
            <person name="Huang S."/>
        </authorList>
    </citation>
    <scope>NUCLEOTIDE SEQUENCE [LARGE SCALE GENOMIC DNA]</scope>
    <source>
        <strain evidence="2">cv. 9930</strain>
    </source>
</reference>
<dbReference type="Gramene" id="KGN44081">
    <property type="protein sequence ID" value="KGN44081"/>
    <property type="gene ID" value="Csa_7G170610"/>
</dbReference>
<evidence type="ECO:0000313" key="1">
    <source>
        <dbReference type="EMBL" id="KGN44081.1"/>
    </source>
</evidence>
<dbReference type="EMBL" id="CM002928">
    <property type="protein sequence ID" value="KGN44081.1"/>
    <property type="molecule type" value="Genomic_DNA"/>
</dbReference>
<reference evidence="1 2" key="3">
    <citation type="journal article" date="2010" name="BMC Genomics">
        <title>Transcriptome sequencing and comparative analysis of cucumber flowers with different sex types.</title>
        <authorList>
            <person name="Guo S."/>
            <person name="Zheng Y."/>
            <person name="Joung J.G."/>
            <person name="Liu S."/>
            <person name="Zhang Z."/>
            <person name="Crasta O.R."/>
            <person name="Sobral B.W."/>
            <person name="Xu Y."/>
            <person name="Huang S."/>
            <person name="Fei Z."/>
        </authorList>
    </citation>
    <scope>NUCLEOTIDE SEQUENCE [LARGE SCALE GENOMIC DNA]</scope>
    <source>
        <strain evidence="2">cv. 9930</strain>
    </source>
</reference>
<reference evidence="1 2" key="1">
    <citation type="journal article" date="2009" name="Nat. Genet.">
        <title>The genome of the cucumber, Cucumis sativus L.</title>
        <authorList>
            <person name="Huang S."/>
            <person name="Li R."/>
            <person name="Zhang Z."/>
            <person name="Li L."/>
            <person name="Gu X."/>
            <person name="Fan W."/>
            <person name="Lucas W.J."/>
            <person name="Wang X."/>
            <person name="Xie B."/>
            <person name="Ni P."/>
            <person name="Ren Y."/>
            <person name="Zhu H."/>
            <person name="Li J."/>
            <person name="Lin K."/>
            <person name="Jin W."/>
            <person name="Fei Z."/>
            <person name="Li G."/>
            <person name="Staub J."/>
            <person name="Kilian A."/>
            <person name="van der Vossen E.A."/>
            <person name="Wu Y."/>
            <person name="Guo J."/>
            <person name="He J."/>
            <person name="Jia Z."/>
            <person name="Ren Y."/>
            <person name="Tian G."/>
            <person name="Lu Y."/>
            <person name="Ruan J."/>
            <person name="Qian W."/>
            <person name="Wang M."/>
            <person name="Huang Q."/>
            <person name="Li B."/>
            <person name="Xuan Z."/>
            <person name="Cao J."/>
            <person name="Asan"/>
            <person name="Wu Z."/>
            <person name="Zhang J."/>
            <person name="Cai Q."/>
            <person name="Bai Y."/>
            <person name="Zhao B."/>
            <person name="Han Y."/>
            <person name="Li Y."/>
            <person name="Li X."/>
            <person name="Wang S."/>
            <person name="Shi Q."/>
            <person name="Liu S."/>
            <person name="Cho W.K."/>
            <person name="Kim J.Y."/>
            <person name="Xu Y."/>
            <person name="Heller-Uszynska K."/>
            <person name="Miao H."/>
            <person name="Cheng Z."/>
            <person name="Zhang S."/>
            <person name="Wu J."/>
            <person name="Yang Y."/>
            <person name="Kang H."/>
            <person name="Li M."/>
            <person name="Liang H."/>
            <person name="Ren X."/>
            <person name="Shi Z."/>
            <person name="Wen M."/>
            <person name="Jian M."/>
            <person name="Yang H."/>
            <person name="Zhang G."/>
            <person name="Yang Z."/>
            <person name="Chen R."/>
            <person name="Liu S."/>
            <person name="Li J."/>
            <person name="Ma L."/>
            <person name="Liu H."/>
            <person name="Zhou Y."/>
            <person name="Zhao J."/>
            <person name="Fang X."/>
            <person name="Li G."/>
            <person name="Fang L."/>
            <person name="Li Y."/>
            <person name="Liu D."/>
            <person name="Zheng H."/>
            <person name="Zhang Y."/>
            <person name="Qin N."/>
            <person name="Li Z."/>
            <person name="Yang G."/>
            <person name="Yang S."/>
            <person name="Bolund L."/>
            <person name="Kristiansen K."/>
            <person name="Zheng H."/>
            <person name="Li S."/>
            <person name="Zhang X."/>
            <person name="Yang H."/>
            <person name="Wang J."/>
            <person name="Sun R."/>
            <person name="Zhang B."/>
            <person name="Jiang S."/>
            <person name="Wang J."/>
            <person name="Du Y."/>
            <person name="Li S."/>
        </authorList>
    </citation>
    <scope>NUCLEOTIDE SEQUENCE [LARGE SCALE GENOMIC DNA]</scope>
    <source>
        <strain evidence="2">cv. 9930</strain>
    </source>
</reference>
<organism evidence="1 2">
    <name type="scientific">Cucumis sativus</name>
    <name type="common">Cucumber</name>
    <dbReference type="NCBI Taxonomy" id="3659"/>
    <lineage>
        <taxon>Eukaryota</taxon>
        <taxon>Viridiplantae</taxon>
        <taxon>Streptophyta</taxon>
        <taxon>Embryophyta</taxon>
        <taxon>Tracheophyta</taxon>
        <taxon>Spermatophyta</taxon>
        <taxon>Magnoliopsida</taxon>
        <taxon>eudicotyledons</taxon>
        <taxon>Gunneridae</taxon>
        <taxon>Pentapetalae</taxon>
        <taxon>rosids</taxon>
        <taxon>fabids</taxon>
        <taxon>Cucurbitales</taxon>
        <taxon>Cucurbitaceae</taxon>
        <taxon>Benincaseae</taxon>
        <taxon>Cucumis</taxon>
    </lineage>
</organism>
<reference evidence="1 2" key="4">
    <citation type="journal article" date="2011" name="BMC Genomics">
        <title>RNA-Seq improves annotation of protein-coding genes in the cucumber genome.</title>
        <authorList>
            <person name="Li Z."/>
            <person name="Zhang Z."/>
            <person name="Yan P."/>
            <person name="Huang S."/>
            <person name="Fei Z."/>
            <person name="Lin K."/>
        </authorList>
    </citation>
    <scope>NUCLEOTIDE SEQUENCE [LARGE SCALE GENOMIC DNA]</scope>
    <source>
        <strain evidence="2">cv. 9930</strain>
    </source>
</reference>
<sequence>MAFMNFDKMISSSTAKISNETMEKLMASRISLGGFFLNCEIENGEKCLKRKRVSSWFTQRRGRDKVLSCVLEF</sequence>
<keyword evidence="2" id="KW-1185">Reference proteome</keyword>
<protein>
    <submittedName>
        <fullName evidence="1">Uncharacterized protein</fullName>
    </submittedName>
</protein>
<name>A0A0A0K8G7_CUCSA</name>
<accession>A0A0A0K8G7</accession>
<dbReference type="Proteomes" id="UP000029981">
    <property type="component" value="Chromosome 7"/>
</dbReference>
<proteinExistence type="predicted"/>
<gene>
    <name evidence="1" type="ORF">Csa_7G170610</name>
</gene>
<dbReference type="AlphaFoldDB" id="A0A0A0K8G7"/>
<evidence type="ECO:0000313" key="2">
    <source>
        <dbReference type="Proteomes" id="UP000029981"/>
    </source>
</evidence>